<sequence>MPPVRGQADRNDGTGGRNARVRRPISCLPCRTRKLRCDRAVPACGNCVNRGEITSCCYVARKNEVRAKPQESQELSSTATQSRIDHLEQLVLTLLKTQQRTRDSPDSISSNGEVEDSSIYDRIATDSGILKTGEQRVTGRLAKASNASQAAGNHKHSTVVDEAHWTLLLNEIGEVRSHLCAQEKKYEEQATKLAQLLQRSTHAPGPTLLFGSSTNVSRGEVLSHLPSRFACDIMITRFFAHMYPAIYILHGPAFHRQYERFWEDNSMTSIVWVGLLYAVLRIAMLDFVREGDEPLEFKGKCPDLASTFRNRLTDCLILADYMQPHEFLIETLCLHLYAEYVCSRDARSVTWVLTGMITRMAMRMGYDIVTVPGLTPFQSEMRRRVWTFIRQADILISFQAGQPSMIDLESCEETMPRNIYDDAAFDETCKELPPGLPNSEPTEVSFLIAKARLAFGFARALKKISHRVDLIRWEGVLEIDRELRRIYDGIPEHYKLGQLSIRDSLVLTSARFVLSSIHHKSLCVVHSRFLELSKTDHRYSYSRRVCLSSAMSLLRYQAIQNQEIPVDGGLRSLTSYQTSLAIHDYLLAATILCTDLCSRVSIGNSSNQSAIQGIPSRSEMIKALSVSARIFKQMRDRSMEAYKAADILEMLIGKLEAVDHNVIRNPKDSPGLSQTNHSSLPTSHGFLSSSASVDRQRSPRPLSSTFGSLPSSNPSNNASSRSSQPVPRIPGHIRQSAQMEGPFFERPGLFEQAEPDVFQAWSDAQENHFGSQTPLFPQAFPEFDPNAHWMATENSDIAPQSLTESATSISSTDPLSYPAVLSWTDPVAALWNLNSNS</sequence>
<feature type="compositionally biased region" description="Low complexity" evidence="7">
    <location>
        <begin position="708"/>
        <end position="725"/>
    </location>
</feature>
<dbReference type="GO" id="GO:0003677">
    <property type="term" value="F:DNA binding"/>
    <property type="evidence" value="ECO:0007669"/>
    <property type="project" value="UniProtKB-KW"/>
</dbReference>
<dbReference type="RefSeq" id="XP_016267469.1">
    <property type="nucleotide sequence ID" value="XM_016403572.1"/>
</dbReference>
<dbReference type="PANTHER" id="PTHR31001">
    <property type="entry name" value="UNCHARACTERIZED TRANSCRIPTIONAL REGULATORY PROTEIN"/>
    <property type="match status" value="1"/>
</dbReference>
<dbReference type="Pfam" id="PF00172">
    <property type="entry name" value="Zn_clus"/>
    <property type="match status" value="1"/>
</dbReference>
<dbReference type="Proteomes" id="UP000053342">
    <property type="component" value="Unassembled WGS sequence"/>
</dbReference>
<reference evidence="9 10" key="1">
    <citation type="submission" date="2015-01" db="EMBL/GenBank/DDBJ databases">
        <title>The Genome Sequence of Exophiala oligosperma CBS72588.</title>
        <authorList>
            <consortium name="The Broad Institute Genomics Platform"/>
            <person name="Cuomo C."/>
            <person name="de Hoog S."/>
            <person name="Gorbushina A."/>
            <person name="Stielow B."/>
            <person name="Teixiera M."/>
            <person name="Abouelleil A."/>
            <person name="Chapman S.B."/>
            <person name="Priest M."/>
            <person name="Young S.K."/>
            <person name="Wortman J."/>
            <person name="Nusbaum C."/>
            <person name="Birren B."/>
        </authorList>
    </citation>
    <scope>NUCLEOTIDE SEQUENCE [LARGE SCALE GENOMIC DNA]</scope>
    <source>
        <strain evidence="9 10">CBS 72588</strain>
    </source>
</reference>
<dbReference type="InterPro" id="IPR001138">
    <property type="entry name" value="Zn2Cys6_DnaBD"/>
</dbReference>
<dbReference type="SUPFAM" id="SSF57701">
    <property type="entry name" value="Zn2/Cys6 DNA-binding domain"/>
    <property type="match status" value="1"/>
</dbReference>
<evidence type="ECO:0000256" key="3">
    <source>
        <dbReference type="ARBA" id="ARBA00023015"/>
    </source>
</evidence>
<dbReference type="GO" id="GO:0006351">
    <property type="term" value="P:DNA-templated transcription"/>
    <property type="evidence" value="ECO:0007669"/>
    <property type="project" value="InterPro"/>
</dbReference>
<dbReference type="GO" id="GO:0008270">
    <property type="term" value="F:zinc ion binding"/>
    <property type="evidence" value="ECO:0007669"/>
    <property type="project" value="InterPro"/>
</dbReference>
<dbReference type="CDD" id="cd00067">
    <property type="entry name" value="GAL4"/>
    <property type="match status" value="1"/>
</dbReference>
<dbReference type="InterPro" id="IPR050613">
    <property type="entry name" value="Sec_Metabolite_Reg"/>
</dbReference>
<dbReference type="AlphaFoldDB" id="A0A0D2DVY4"/>
<dbReference type="CDD" id="cd12148">
    <property type="entry name" value="fungal_TF_MHR"/>
    <property type="match status" value="1"/>
</dbReference>
<evidence type="ECO:0000313" key="9">
    <source>
        <dbReference type="EMBL" id="KIW47253.1"/>
    </source>
</evidence>
<evidence type="ECO:0000256" key="4">
    <source>
        <dbReference type="ARBA" id="ARBA00023125"/>
    </source>
</evidence>
<dbReference type="GeneID" id="27354912"/>
<dbReference type="SMART" id="SM00066">
    <property type="entry name" value="GAL4"/>
    <property type="match status" value="1"/>
</dbReference>
<dbReference type="VEuPathDB" id="FungiDB:PV06_02838"/>
<evidence type="ECO:0000259" key="8">
    <source>
        <dbReference type="PROSITE" id="PS50048"/>
    </source>
</evidence>
<dbReference type="STRING" id="215243.A0A0D2DVY4"/>
<evidence type="ECO:0000256" key="7">
    <source>
        <dbReference type="SAM" id="MobiDB-lite"/>
    </source>
</evidence>
<evidence type="ECO:0000256" key="2">
    <source>
        <dbReference type="ARBA" id="ARBA00022723"/>
    </source>
</evidence>
<dbReference type="InterPro" id="IPR036864">
    <property type="entry name" value="Zn2-C6_fun-type_DNA-bd_sf"/>
</dbReference>
<evidence type="ECO:0000256" key="1">
    <source>
        <dbReference type="ARBA" id="ARBA00004123"/>
    </source>
</evidence>
<proteinExistence type="predicted"/>
<dbReference type="HOGENOM" id="CLU_007426_0_2_1"/>
<dbReference type="OrthoDB" id="5579088at2759"/>
<dbReference type="PROSITE" id="PS50048">
    <property type="entry name" value="ZN2_CY6_FUNGAL_2"/>
    <property type="match status" value="1"/>
</dbReference>
<accession>A0A0D2DVY4</accession>
<dbReference type="SMART" id="SM00906">
    <property type="entry name" value="Fungal_trans"/>
    <property type="match status" value="1"/>
</dbReference>
<protein>
    <recommendedName>
        <fullName evidence="8">Zn(2)-C6 fungal-type domain-containing protein</fullName>
    </recommendedName>
</protein>
<dbReference type="GO" id="GO:0000981">
    <property type="term" value="F:DNA-binding transcription factor activity, RNA polymerase II-specific"/>
    <property type="evidence" value="ECO:0007669"/>
    <property type="project" value="InterPro"/>
</dbReference>
<feature type="region of interest" description="Disordered" evidence="7">
    <location>
        <begin position="665"/>
        <end position="729"/>
    </location>
</feature>
<comment type="subcellular location">
    <subcellularLocation>
        <location evidence="1">Nucleus</location>
    </subcellularLocation>
</comment>
<dbReference type="Gene3D" id="4.10.240.10">
    <property type="entry name" value="Zn(2)-C6 fungal-type DNA-binding domain"/>
    <property type="match status" value="1"/>
</dbReference>
<feature type="domain" description="Zn(2)-C6 fungal-type" evidence="8">
    <location>
        <begin position="26"/>
        <end position="58"/>
    </location>
</feature>
<evidence type="ECO:0000256" key="6">
    <source>
        <dbReference type="ARBA" id="ARBA00023242"/>
    </source>
</evidence>
<dbReference type="InterPro" id="IPR007219">
    <property type="entry name" value="XnlR_reg_dom"/>
</dbReference>
<organism evidence="9 10">
    <name type="scientific">Exophiala oligosperma</name>
    <dbReference type="NCBI Taxonomy" id="215243"/>
    <lineage>
        <taxon>Eukaryota</taxon>
        <taxon>Fungi</taxon>
        <taxon>Dikarya</taxon>
        <taxon>Ascomycota</taxon>
        <taxon>Pezizomycotina</taxon>
        <taxon>Eurotiomycetes</taxon>
        <taxon>Chaetothyriomycetidae</taxon>
        <taxon>Chaetothyriales</taxon>
        <taxon>Herpotrichiellaceae</taxon>
        <taxon>Exophiala</taxon>
    </lineage>
</organism>
<dbReference type="EMBL" id="KN847333">
    <property type="protein sequence ID" value="KIW47253.1"/>
    <property type="molecule type" value="Genomic_DNA"/>
</dbReference>
<keyword evidence="2" id="KW-0479">Metal-binding</keyword>
<dbReference type="PROSITE" id="PS00463">
    <property type="entry name" value="ZN2_CY6_FUNGAL_1"/>
    <property type="match status" value="1"/>
</dbReference>
<gene>
    <name evidence="9" type="ORF">PV06_02838</name>
</gene>
<dbReference type="GO" id="GO:0005634">
    <property type="term" value="C:nucleus"/>
    <property type="evidence" value="ECO:0007669"/>
    <property type="project" value="UniProtKB-SubCell"/>
</dbReference>
<keyword evidence="10" id="KW-1185">Reference proteome</keyword>
<evidence type="ECO:0000313" key="10">
    <source>
        <dbReference type="Proteomes" id="UP000053342"/>
    </source>
</evidence>
<keyword evidence="3" id="KW-0805">Transcription regulation</keyword>
<keyword evidence="4" id="KW-0238">DNA-binding</keyword>
<dbReference type="Pfam" id="PF04082">
    <property type="entry name" value="Fungal_trans"/>
    <property type="match status" value="1"/>
</dbReference>
<keyword evidence="5" id="KW-0804">Transcription</keyword>
<name>A0A0D2DVY4_9EURO</name>
<feature type="compositionally biased region" description="Polar residues" evidence="7">
    <location>
        <begin position="671"/>
        <end position="693"/>
    </location>
</feature>
<keyword evidence="6" id="KW-0539">Nucleus</keyword>
<evidence type="ECO:0000256" key="5">
    <source>
        <dbReference type="ARBA" id="ARBA00023163"/>
    </source>
</evidence>
<dbReference type="PANTHER" id="PTHR31001:SF49">
    <property type="entry name" value="ZN(II)2CYS6 TRANSCRIPTION FACTOR (EUROFUNG)"/>
    <property type="match status" value="1"/>
</dbReference>